<gene>
    <name evidence="12" type="ORF">EAE32_09900</name>
</gene>
<dbReference type="PANTHER" id="PTHR43797">
    <property type="entry name" value="HOMOCYSTEINE/CYSTEINE SYNTHASE"/>
    <property type="match status" value="1"/>
</dbReference>
<evidence type="ECO:0000256" key="10">
    <source>
        <dbReference type="RuleBase" id="RU362118"/>
    </source>
</evidence>
<keyword evidence="4 9" id="KW-0663">Pyridoxal phosphate</keyword>
<keyword evidence="3 12" id="KW-0808">Transferase</keyword>
<comment type="similarity">
    <text evidence="2 10">Belongs to the trans-sulfuration enzymes family.</text>
</comment>
<dbReference type="Proteomes" id="UP000277871">
    <property type="component" value="Unassembled WGS sequence"/>
</dbReference>
<organism evidence="12 13">
    <name type="scientific">Kocuria tytonicola</name>
    <dbReference type="NCBI Taxonomy" id="2055946"/>
    <lineage>
        <taxon>Bacteria</taxon>
        <taxon>Bacillati</taxon>
        <taxon>Actinomycetota</taxon>
        <taxon>Actinomycetes</taxon>
        <taxon>Micrococcales</taxon>
        <taxon>Micrococcaceae</taxon>
        <taxon>Kocuria</taxon>
    </lineage>
</organism>
<dbReference type="Gene3D" id="3.90.1150.10">
    <property type="entry name" value="Aspartate Aminotransferase, domain 1"/>
    <property type="match status" value="1"/>
</dbReference>
<dbReference type="InterPro" id="IPR015422">
    <property type="entry name" value="PyrdxlP-dep_Trfase_small"/>
</dbReference>
<feature type="region of interest" description="Disordered" evidence="11">
    <location>
        <begin position="425"/>
        <end position="448"/>
    </location>
</feature>
<evidence type="ECO:0000256" key="3">
    <source>
        <dbReference type="ARBA" id="ARBA00022679"/>
    </source>
</evidence>
<evidence type="ECO:0000256" key="1">
    <source>
        <dbReference type="ARBA" id="ARBA00001933"/>
    </source>
</evidence>
<dbReference type="InterPro" id="IPR006235">
    <property type="entry name" value="OAc-hSer/O-AcSer_sulfhydrylase"/>
</dbReference>
<comment type="cofactor">
    <cofactor evidence="1 10">
        <name>pyridoxal 5'-phosphate</name>
        <dbReference type="ChEBI" id="CHEBI:597326"/>
    </cofactor>
</comment>
<evidence type="ECO:0000256" key="9">
    <source>
        <dbReference type="PIRSR" id="PIRSR001434-2"/>
    </source>
</evidence>
<dbReference type="AlphaFoldDB" id="A0A3L9L4Y6"/>
<evidence type="ECO:0000313" key="13">
    <source>
        <dbReference type="Proteomes" id="UP000277871"/>
    </source>
</evidence>
<dbReference type="SUPFAM" id="SSF53383">
    <property type="entry name" value="PLP-dependent transferases"/>
    <property type="match status" value="1"/>
</dbReference>
<dbReference type="EMBL" id="RDEX01000003">
    <property type="protein sequence ID" value="RLY91552.1"/>
    <property type="molecule type" value="Genomic_DNA"/>
</dbReference>
<dbReference type="Pfam" id="PF01053">
    <property type="entry name" value="Cys_Met_Meta_PP"/>
    <property type="match status" value="1"/>
</dbReference>
<dbReference type="GO" id="GO:0071269">
    <property type="term" value="P:L-homocysteine biosynthetic process"/>
    <property type="evidence" value="ECO:0007669"/>
    <property type="project" value="TreeGrafter"/>
</dbReference>
<dbReference type="GO" id="GO:0047982">
    <property type="term" value="F:homocysteine desulfhydrase activity"/>
    <property type="evidence" value="ECO:0007669"/>
    <property type="project" value="UniProtKB-EC"/>
</dbReference>
<dbReference type="PROSITE" id="PS00868">
    <property type="entry name" value="CYS_MET_METAB_PP"/>
    <property type="match status" value="1"/>
</dbReference>
<dbReference type="PIRSF" id="PIRSF001434">
    <property type="entry name" value="CGS"/>
    <property type="match status" value="1"/>
</dbReference>
<dbReference type="GO" id="GO:0030170">
    <property type="term" value="F:pyridoxal phosphate binding"/>
    <property type="evidence" value="ECO:0007669"/>
    <property type="project" value="InterPro"/>
</dbReference>
<dbReference type="InterPro" id="IPR015424">
    <property type="entry name" value="PyrdxlP-dep_Trfase"/>
</dbReference>
<dbReference type="GO" id="GO:0006535">
    <property type="term" value="P:cysteine biosynthetic process from serine"/>
    <property type="evidence" value="ECO:0007669"/>
    <property type="project" value="TreeGrafter"/>
</dbReference>
<sequence>MSTTTAPPPLGTPIVQPIHHSAAYAFETLADARAVFAQRAGGFTYARTGNPNVAALEAEIARRERGVGAVAASSGQAAVALALLTLTGPARDAHAVVSSRIYGGTVDLLTDSLADTGLEVTFADPRVPQQWEDAVRDGTRVFFLETIANPLTELPELEAIARIAHRHGAVVLVDNTVATPQLCTPGEHGADFVVHSATKYLAGHGGPLGGLLVATGRFDPADDAARWPWLTEAHHRWGGRSPVEVFGAQKAVLGVARCKYLNDLGPCLGATAAHEILQGTATLDVRVLRQSATAAALAAVLVDHPAVERVHHPSLAEGRQHELYAEGGYRGGGGLLSFEVRGTAADAETVVNGLQLIRLAANIGDVRTLVAHPAGMTHCRLTPEQFRASGITERTLRLSVGLEDPAELTADLLRALARLAPAAAVPSAEAPATQAPARPREPVTAAAG</sequence>
<dbReference type="InterPro" id="IPR054542">
    <property type="entry name" value="Cys_met_metab_PP"/>
</dbReference>
<evidence type="ECO:0000313" key="12">
    <source>
        <dbReference type="EMBL" id="RLY91552.1"/>
    </source>
</evidence>
<evidence type="ECO:0000256" key="7">
    <source>
        <dbReference type="ARBA" id="ARBA00048780"/>
    </source>
</evidence>
<dbReference type="GO" id="GO:0005737">
    <property type="term" value="C:cytoplasm"/>
    <property type="evidence" value="ECO:0007669"/>
    <property type="project" value="TreeGrafter"/>
</dbReference>
<reference evidence="12 13" key="1">
    <citation type="submission" date="2018-10" db="EMBL/GenBank/DDBJ databases">
        <title>Kocuria tytonicola, new bacteria from the preen glands of American barn owls (Tyto furcata).</title>
        <authorList>
            <person name="Braun M.S."/>
            <person name="Wang E."/>
            <person name="Zimmermann S."/>
            <person name="Boutin S."/>
            <person name="Wagner H."/>
            <person name="Wink M."/>
        </authorList>
    </citation>
    <scope>NUCLEOTIDE SEQUENCE [LARGE SCALE GENOMIC DNA]</scope>
    <source>
        <strain evidence="12 13">473</strain>
    </source>
</reference>
<comment type="catalytic activity">
    <reaction evidence="7">
        <text>L-homocysteine + H2O = 2-oxobutanoate + hydrogen sulfide + NH4(+) + H(+)</text>
        <dbReference type="Rhea" id="RHEA:14501"/>
        <dbReference type="ChEBI" id="CHEBI:15377"/>
        <dbReference type="ChEBI" id="CHEBI:15378"/>
        <dbReference type="ChEBI" id="CHEBI:16763"/>
        <dbReference type="ChEBI" id="CHEBI:28938"/>
        <dbReference type="ChEBI" id="CHEBI:29919"/>
        <dbReference type="ChEBI" id="CHEBI:58199"/>
        <dbReference type="EC" id="4.4.1.2"/>
    </reaction>
    <physiologicalReaction direction="left-to-right" evidence="7">
        <dbReference type="Rhea" id="RHEA:14502"/>
    </physiologicalReaction>
</comment>
<dbReference type="GO" id="GO:0018826">
    <property type="term" value="F:methionine gamma-lyase activity"/>
    <property type="evidence" value="ECO:0007669"/>
    <property type="project" value="UniProtKB-EC"/>
</dbReference>
<dbReference type="PANTHER" id="PTHR43797:SF2">
    <property type="entry name" value="HOMOCYSTEINE_CYSTEINE SYNTHASE"/>
    <property type="match status" value="1"/>
</dbReference>
<dbReference type="GO" id="GO:0019346">
    <property type="term" value="P:transsulfuration"/>
    <property type="evidence" value="ECO:0007669"/>
    <property type="project" value="InterPro"/>
</dbReference>
<evidence type="ECO:0000256" key="8">
    <source>
        <dbReference type="ARBA" id="ARBA00052699"/>
    </source>
</evidence>
<evidence type="ECO:0000256" key="2">
    <source>
        <dbReference type="ARBA" id="ARBA00009077"/>
    </source>
</evidence>
<evidence type="ECO:0000256" key="6">
    <source>
        <dbReference type="ARBA" id="ARBA00047199"/>
    </source>
</evidence>
<dbReference type="EC" id="4.4.1.2" evidence="5"/>
<comment type="catalytic activity">
    <reaction evidence="8">
        <text>L-methionine + H2O = methanethiol + 2-oxobutanoate + NH4(+)</text>
        <dbReference type="Rhea" id="RHEA:23800"/>
        <dbReference type="ChEBI" id="CHEBI:15377"/>
        <dbReference type="ChEBI" id="CHEBI:16007"/>
        <dbReference type="ChEBI" id="CHEBI:16763"/>
        <dbReference type="ChEBI" id="CHEBI:28938"/>
        <dbReference type="ChEBI" id="CHEBI:57844"/>
        <dbReference type="EC" id="4.4.1.11"/>
    </reaction>
    <physiologicalReaction direction="left-to-right" evidence="8">
        <dbReference type="Rhea" id="RHEA:23801"/>
    </physiologicalReaction>
</comment>
<dbReference type="InterPro" id="IPR000277">
    <property type="entry name" value="Cys/Met-Metab_PyrdxlP-dep_enz"/>
</dbReference>
<name>A0A3L9L4Y6_9MICC</name>
<evidence type="ECO:0000256" key="11">
    <source>
        <dbReference type="SAM" id="MobiDB-lite"/>
    </source>
</evidence>
<dbReference type="RefSeq" id="WP_121865050.1">
    <property type="nucleotide sequence ID" value="NZ_RDEX01000003.1"/>
</dbReference>
<dbReference type="GO" id="GO:0004124">
    <property type="term" value="F:cysteine synthase activity"/>
    <property type="evidence" value="ECO:0007669"/>
    <property type="project" value="TreeGrafter"/>
</dbReference>
<proteinExistence type="inferred from homology"/>
<dbReference type="GO" id="GO:0003961">
    <property type="term" value="F:O-acetylhomoserine aminocarboxypropyltransferase activity"/>
    <property type="evidence" value="ECO:0007669"/>
    <property type="project" value="TreeGrafter"/>
</dbReference>
<feature type="compositionally biased region" description="Low complexity" evidence="11">
    <location>
        <begin position="425"/>
        <end position="435"/>
    </location>
</feature>
<evidence type="ECO:0000256" key="5">
    <source>
        <dbReference type="ARBA" id="ARBA00047175"/>
    </source>
</evidence>
<accession>A0A3L9L4Y6</accession>
<dbReference type="InterPro" id="IPR015421">
    <property type="entry name" value="PyrdxlP-dep_Trfase_major"/>
</dbReference>
<comment type="caution">
    <text evidence="12">The sequence shown here is derived from an EMBL/GenBank/DDBJ whole genome shotgun (WGS) entry which is preliminary data.</text>
</comment>
<evidence type="ECO:0000256" key="4">
    <source>
        <dbReference type="ARBA" id="ARBA00022898"/>
    </source>
</evidence>
<feature type="modified residue" description="N6-(pyridoxal phosphate)lysine" evidence="9">
    <location>
        <position position="199"/>
    </location>
</feature>
<dbReference type="FunFam" id="3.40.640.10:FF:000046">
    <property type="entry name" value="Cystathionine gamma-lyase"/>
    <property type="match status" value="1"/>
</dbReference>
<dbReference type="Gene3D" id="3.40.640.10">
    <property type="entry name" value="Type I PLP-dependent aspartate aminotransferase-like (Major domain)"/>
    <property type="match status" value="1"/>
</dbReference>
<protein>
    <recommendedName>
        <fullName evidence="5">homocysteine desulfhydrase</fullName>
        <ecNumber evidence="5">4.4.1.2</ecNumber>
    </recommendedName>
    <alternativeName>
        <fullName evidence="6">Homocysteine desulfhydrase</fullName>
    </alternativeName>
</protein>
<keyword evidence="13" id="KW-1185">Reference proteome</keyword>